<dbReference type="GO" id="GO:0009395">
    <property type="term" value="P:phospholipid catabolic process"/>
    <property type="evidence" value="ECO:0007669"/>
    <property type="project" value="UniProtKB-KW"/>
</dbReference>
<evidence type="ECO:0000256" key="1">
    <source>
        <dbReference type="ARBA" id="ARBA00010127"/>
    </source>
</evidence>
<comment type="cofactor">
    <cofactor evidence="6">
        <name>Zn(2+)</name>
        <dbReference type="ChEBI" id="CHEBI:29105"/>
    </cofactor>
    <text evidence="6">Binds 2 zinc divalent cations per subunit.</text>
</comment>
<dbReference type="InterPro" id="IPR036866">
    <property type="entry name" value="RibonucZ/Hydroxyglut_hydro"/>
</dbReference>
<dbReference type="GO" id="GO:0070290">
    <property type="term" value="F:N-acylphosphatidylethanolamine-specific phospholipase D activity"/>
    <property type="evidence" value="ECO:0007669"/>
    <property type="project" value="UniProtKB-EC"/>
</dbReference>
<evidence type="ECO:0000256" key="5">
    <source>
        <dbReference type="PIRSR" id="PIRSR038896-50"/>
    </source>
</evidence>
<evidence type="ECO:0000256" key="6">
    <source>
        <dbReference type="PIRSR" id="PIRSR038896-51"/>
    </source>
</evidence>
<dbReference type="AlphaFoldDB" id="A0A914VKH2"/>
<dbReference type="GO" id="GO:0070292">
    <property type="term" value="P:N-acylphosphatidylethanolamine metabolic process"/>
    <property type="evidence" value="ECO:0007669"/>
    <property type="project" value="TreeGrafter"/>
</dbReference>
<sequence>MLGAHDLILNEVLHTRTMDDVAMDESLMAASSQSEDAFEKPTFINGKYGNPKSFLGWTGLPGLREGWRYKRNKDLSNIPSSEQELNKALPLVEPKFNPDAQLEATWIGHATVVVTLDGATFITDPIWSNHCSPFFFYGPKRYRPPPCQITDLKKVDFVVISHNHYDHLDVSSVRQLEQQFGGGKDGLRWFVPMGLKGWMEKNGCRQVEELTWGEKKSITINSKQFDVHCVPAQHWSTRTGFDRFKSLWSGWAVVGPQHRFYFAGDTGFCKEEFGKIGRRIGPFDLAAIPLGCYEPKWFMSPQHIGPEEAVEIHKLIRAKKSIGVHWGTFHMGSHEPYMEPKLLLEEAVKKAGLDKEAFITVHHGETRNYSNSKSEEQFHK</sequence>
<feature type="binding site" evidence="6">
    <location>
        <position position="162"/>
    </location>
    <ligand>
        <name>Zn(2+)</name>
        <dbReference type="ChEBI" id="CHEBI:29105"/>
        <label>1</label>
    </ligand>
</feature>
<keyword evidence="3" id="KW-0443">Lipid metabolism</keyword>
<protein>
    <recommendedName>
        <fullName evidence="2">N-acetylphosphatidylethanolamine-hydrolyzing phospholipase D</fullName>
        <ecNumber evidence="2">3.1.4.54</ecNumber>
    </recommendedName>
</protein>
<feature type="binding site" evidence="6">
    <location>
        <position position="234"/>
    </location>
    <ligand>
        <name>Zn(2+)</name>
        <dbReference type="ChEBI" id="CHEBI:29105"/>
        <label>1</label>
    </ligand>
</feature>
<keyword evidence="8" id="KW-1185">Reference proteome</keyword>
<comment type="similarity">
    <text evidence="1">Belongs to the NAPE-PLD family.</text>
</comment>
<dbReference type="Gene3D" id="3.60.15.10">
    <property type="entry name" value="Ribonuclease Z/Hydroxyacylglutathione hydrolase-like"/>
    <property type="match status" value="1"/>
</dbReference>
<evidence type="ECO:0000256" key="4">
    <source>
        <dbReference type="ARBA" id="ARBA00048025"/>
    </source>
</evidence>
<dbReference type="InterPro" id="IPR001279">
    <property type="entry name" value="Metallo-B-lactamas"/>
</dbReference>
<dbReference type="EC" id="3.1.4.54" evidence="2"/>
<keyword evidence="3" id="KW-0442">Lipid degradation</keyword>
<dbReference type="PIRSF" id="PIRSF038896">
    <property type="entry name" value="NAPE-PLD"/>
    <property type="match status" value="1"/>
</dbReference>
<keyword evidence="6" id="KW-0479">Metal-binding</keyword>
<keyword evidence="3" id="KW-0595">Phospholipid degradation</keyword>
<evidence type="ECO:0000256" key="3">
    <source>
        <dbReference type="ARBA" id="ARBA00022668"/>
    </source>
</evidence>
<evidence type="ECO:0000256" key="2">
    <source>
        <dbReference type="ARBA" id="ARBA00012279"/>
    </source>
</evidence>
<keyword evidence="3" id="KW-1208">Phospholipid metabolism</keyword>
<feature type="binding site" evidence="6">
    <location>
        <position position="265"/>
    </location>
    <ligand>
        <name>Zn(2+)</name>
        <dbReference type="ChEBI" id="CHEBI:29105"/>
        <label>1</label>
    </ligand>
</feature>
<feature type="binding site" evidence="6">
    <location>
        <position position="166"/>
    </location>
    <ligand>
        <name>Zn(2+)</name>
        <dbReference type="ChEBI" id="CHEBI:29105"/>
        <label>2</label>
    </ligand>
</feature>
<organism evidence="8 9">
    <name type="scientific">Plectus sambesii</name>
    <dbReference type="NCBI Taxonomy" id="2011161"/>
    <lineage>
        <taxon>Eukaryota</taxon>
        <taxon>Metazoa</taxon>
        <taxon>Ecdysozoa</taxon>
        <taxon>Nematoda</taxon>
        <taxon>Chromadorea</taxon>
        <taxon>Plectida</taxon>
        <taxon>Plectina</taxon>
        <taxon>Plectoidea</taxon>
        <taxon>Plectidae</taxon>
        <taxon>Plectus</taxon>
    </lineage>
</organism>
<keyword evidence="6" id="KW-0862">Zinc</keyword>
<dbReference type="WBParaSite" id="PSAMB.scaffold2124size25205.g16593.t1">
    <property type="protein sequence ID" value="PSAMB.scaffold2124size25205.g16593.t1"/>
    <property type="gene ID" value="PSAMB.scaffold2124size25205.g16593"/>
</dbReference>
<dbReference type="GO" id="GO:0008270">
    <property type="term" value="F:zinc ion binding"/>
    <property type="evidence" value="ECO:0007669"/>
    <property type="project" value="InterPro"/>
</dbReference>
<dbReference type="PANTHER" id="PTHR15032">
    <property type="entry name" value="N-ACYL-PHOSPHATIDYLETHANOLAMINE-HYDROLYZING PHOSPHOLIPASE D"/>
    <property type="match status" value="1"/>
</dbReference>
<feature type="binding site" evidence="5">
    <location>
        <position position="165"/>
    </location>
    <ligand>
        <name>an N-acyl-1,2-diacyl-sn-glycero-3-phosphoethanolamine</name>
        <dbReference type="ChEBI" id="CHEBI:62537"/>
    </ligand>
</feature>
<dbReference type="SUPFAM" id="SSF56281">
    <property type="entry name" value="Metallo-hydrolase/oxidoreductase"/>
    <property type="match status" value="1"/>
</dbReference>
<name>A0A914VKH2_9BILA</name>
<dbReference type="Pfam" id="PF12706">
    <property type="entry name" value="Lactamase_B_2"/>
    <property type="match status" value="1"/>
</dbReference>
<feature type="binding site" evidence="6">
    <location>
        <position position="164"/>
    </location>
    <ligand>
        <name>Zn(2+)</name>
        <dbReference type="ChEBI" id="CHEBI:29105"/>
        <label>1</label>
    </ligand>
</feature>
<evidence type="ECO:0000313" key="9">
    <source>
        <dbReference type="WBParaSite" id="PSAMB.scaffold2124size25205.g16593.t1"/>
    </source>
</evidence>
<reference evidence="9" key="1">
    <citation type="submission" date="2022-11" db="UniProtKB">
        <authorList>
            <consortium name="WormBaseParasite"/>
        </authorList>
    </citation>
    <scope>IDENTIFICATION</scope>
</reference>
<feature type="binding site" evidence="5">
    <location>
        <position position="303"/>
    </location>
    <ligand>
        <name>an N-acyl-1,2-diacyl-sn-glycero-3-phosphoethanolamine</name>
        <dbReference type="ChEBI" id="CHEBI:62537"/>
    </ligand>
</feature>
<feature type="binding site" evidence="6">
    <location>
        <position position="265"/>
    </location>
    <ligand>
        <name>Zn(2+)</name>
        <dbReference type="ChEBI" id="CHEBI:29105"/>
        <label>2</label>
    </ligand>
</feature>
<feature type="domain" description="Metallo-beta-lactamase" evidence="7">
    <location>
        <begin position="121"/>
        <end position="326"/>
    </location>
</feature>
<feature type="binding site" evidence="6">
    <location>
        <position position="167"/>
    </location>
    <ligand>
        <name>Zn(2+)</name>
        <dbReference type="ChEBI" id="CHEBI:29105"/>
        <label>2</label>
    </ligand>
</feature>
<dbReference type="Proteomes" id="UP000887566">
    <property type="component" value="Unplaced"/>
</dbReference>
<evidence type="ECO:0000259" key="7">
    <source>
        <dbReference type="Pfam" id="PF12706"/>
    </source>
</evidence>
<dbReference type="GO" id="GO:0070291">
    <property type="term" value="P:N-acylethanolamine metabolic process"/>
    <property type="evidence" value="ECO:0007669"/>
    <property type="project" value="TreeGrafter"/>
</dbReference>
<accession>A0A914VKH2</accession>
<feature type="binding site" evidence="6">
    <location>
        <position position="325"/>
    </location>
    <ligand>
        <name>Zn(2+)</name>
        <dbReference type="ChEBI" id="CHEBI:29105"/>
        <label>2</label>
    </ligand>
</feature>
<evidence type="ECO:0000313" key="8">
    <source>
        <dbReference type="Proteomes" id="UP000887566"/>
    </source>
</evidence>
<dbReference type="InterPro" id="IPR024884">
    <property type="entry name" value="NAPE-PLD"/>
</dbReference>
<dbReference type="PANTHER" id="PTHR15032:SF4">
    <property type="entry name" value="N-ACYL-PHOSPHATIDYLETHANOLAMINE-HYDROLYZING PHOSPHOLIPASE D"/>
    <property type="match status" value="1"/>
</dbReference>
<comment type="catalytic activity">
    <reaction evidence="4">
        <text>N-(5Z,8Z,11Z,14Z-eicosatetraenoyl)-1,2-di-(9Z-octadecenoyl)-sn-glycero-3-phosphoethanolamine + H2O = N-(5Z,8Z,11Z,14Z-eicosatetraenoyl)-ethanolamine + 1,2-di-(9Z-octadecenoyl)-sn-glycero-3-phosphate + H(+)</text>
        <dbReference type="Rhea" id="RHEA:45528"/>
        <dbReference type="ChEBI" id="CHEBI:2700"/>
        <dbReference type="ChEBI" id="CHEBI:15377"/>
        <dbReference type="ChEBI" id="CHEBI:15378"/>
        <dbReference type="ChEBI" id="CHEBI:74546"/>
        <dbReference type="ChEBI" id="CHEBI:85277"/>
    </reaction>
    <physiologicalReaction direction="left-to-right" evidence="4">
        <dbReference type="Rhea" id="RHEA:45529"/>
    </physiologicalReaction>
</comment>
<proteinExistence type="inferred from homology"/>
<dbReference type="GO" id="GO:0005737">
    <property type="term" value="C:cytoplasm"/>
    <property type="evidence" value="ECO:0007669"/>
    <property type="project" value="TreeGrafter"/>
</dbReference>